<evidence type="ECO:0000256" key="1">
    <source>
        <dbReference type="SAM" id="MobiDB-lite"/>
    </source>
</evidence>
<dbReference type="SUPFAM" id="SSF56349">
    <property type="entry name" value="DNA breaking-rejoining enzymes"/>
    <property type="match status" value="1"/>
</dbReference>
<comment type="caution">
    <text evidence="2">The sequence shown here is derived from an EMBL/GenBank/DDBJ whole genome shotgun (WGS) entry which is preliminary data.</text>
</comment>
<name>A0A120FRR3_9BRAD</name>
<reference evidence="2 3" key="1">
    <citation type="submission" date="2015-11" db="EMBL/GenBank/DDBJ databases">
        <title>Draft Genome Sequence of the Strain BR 10303 (Bradyrhizobium sp.) isolated from nodules of Centrolobium paraense.</title>
        <authorList>
            <person name="Zelli J.E."/>
            <person name="Simoes-Araujo J.L."/>
            <person name="Barauna A.C."/>
            <person name="Silva K."/>
        </authorList>
    </citation>
    <scope>NUCLEOTIDE SEQUENCE [LARGE SCALE GENOMIC DNA]</scope>
    <source>
        <strain evidence="2 3">BR 10303</strain>
    </source>
</reference>
<dbReference type="EMBL" id="LNCU01000019">
    <property type="protein sequence ID" value="KWV60499.1"/>
    <property type="molecule type" value="Genomic_DNA"/>
</dbReference>
<dbReference type="AlphaFoldDB" id="A0A120FRR3"/>
<feature type="region of interest" description="Disordered" evidence="1">
    <location>
        <begin position="64"/>
        <end position="85"/>
    </location>
</feature>
<evidence type="ECO:0008006" key="4">
    <source>
        <dbReference type="Google" id="ProtNLM"/>
    </source>
</evidence>
<feature type="region of interest" description="Disordered" evidence="1">
    <location>
        <begin position="149"/>
        <end position="201"/>
    </location>
</feature>
<gene>
    <name evidence="2" type="ORF">AS156_29420</name>
</gene>
<dbReference type="InterPro" id="IPR011010">
    <property type="entry name" value="DNA_brk_join_enz"/>
</dbReference>
<accession>A0A120FRR3</accession>
<feature type="compositionally biased region" description="Basic residues" evidence="1">
    <location>
        <begin position="172"/>
        <end position="185"/>
    </location>
</feature>
<organism evidence="2 3">
    <name type="scientific">Bradyrhizobium macuxiense</name>
    <dbReference type="NCBI Taxonomy" id="1755647"/>
    <lineage>
        <taxon>Bacteria</taxon>
        <taxon>Pseudomonadati</taxon>
        <taxon>Pseudomonadota</taxon>
        <taxon>Alphaproteobacteria</taxon>
        <taxon>Hyphomicrobiales</taxon>
        <taxon>Nitrobacteraceae</taxon>
        <taxon>Bradyrhizobium</taxon>
    </lineage>
</organism>
<sequence>MVSDGKVDAIDMFERYADEAENDDKTRRLWRIKIRLLMSLVGHDGLARLTVDNVIARKDKLLKTKKRQSRKDKKAKKPEQTLDPKTIRDSYLAAVKATLNYAKQQRKLSQNVASEVTVRVRRKKKQREKGFTEEEALLILKATLAPASPNMSEEHAKARRWYPGSAPIRGRASTRSRSSCRRTSRPGRESTTSGSTRTRQRWTSIAKCRCTKISSGRDC</sequence>
<dbReference type="GO" id="GO:0003677">
    <property type="term" value="F:DNA binding"/>
    <property type="evidence" value="ECO:0007669"/>
    <property type="project" value="InterPro"/>
</dbReference>
<feature type="compositionally biased region" description="Low complexity" evidence="1">
    <location>
        <begin position="189"/>
        <end position="201"/>
    </location>
</feature>
<protein>
    <recommendedName>
        <fullName evidence="4">Core-binding (CB) domain-containing protein</fullName>
    </recommendedName>
</protein>
<dbReference type="Proteomes" id="UP000057737">
    <property type="component" value="Unassembled WGS sequence"/>
</dbReference>
<evidence type="ECO:0000313" key="2">
    <source>
        <dbReference type="EMBL" id="KWV60499.1"/>
    </source>
</evidence>
<evidence type="ECO:0000313" key="3">
    <source>
        <dbReference type="Proteomes" id="UP000057737"/>
    </source>
</evidence>
<feature type="compositionally biased region" description="Basic residues" evidence="1">
    <location>
        <begin position="64"/>
        <end position="76"/>
    </location>
</feature>
<proteinExistence type="predicted"/>
<keyword evidence="3" id="KW-1185">Reference proteome</keyword>
<dbReference type="OrthoDB" id="9784724at2"/>
<dbReference type="RefSeq" id="WP_066500584.1">
    <property type="nucleotide sequence ID" value="NZ_LNCU01000019.1"/>
</dbReference>